<organism evidence="3 4">
    <name type="scientific">Cymbomonas tetramitiformis</name>
    <dbReference type="NCBI Taxonomy" id="36881"/>
    <lineage>
        <taxon>Eukaryota</taxon>
        <taxon>Viridiplantae</taxon>
        <taxon>Chlorophyta</taxon>
        <taxon>Pyramimonadophyceae</taxon>
        <taxon>Pyramimonadales</taxon>
        <taxon>Pyramimonadaceae</taxon>
        <taxon>Cymbomonas</taxon>
    </lineage>
</organism>
<dbReference type="PANTHER" id="PTHR24111">
    <property type="entry name" value="LEUCINE-RICH REPEAT-CONTAINING PROTEIN 34"/>
    <property type="match status" value="1"/>
</dbReference>
<dbReference type="InterPro" id="IPR052201">
    <property type="entry name" value="LRR-containing_regulator"/>
</dbReference>
<dbReference type="SMART" id="SM00368">
    <property type="entry name" value="LRR_RI"/>
    <property type="match status" value="8"/>
</dbReference>
<comment type="subcellular location">
    <subcellularLocation>
        <location evidence="1">Cytoplasm</location>
        <location evidence="1">Cytoskeleton</location>
        <location evidence="1">Cilium axoneme</location>
    </subcellularLocation>
</comment>
<reference evidence="3 4" key="1">
    <citation type="journal article" date="2015" name="Genome Biol. Evol.">
        <title>Comparative Genomics of a Bacterivorous Green Alga Reveals Evolutionary Causalities and Consequences of Phago-Mixotrophic Mode of Nutrition.</title>
        <authorList>
            <person name="Burns J.A."/>
            <person name="Paasch A."/>
            <person name="Narechania A."/>
            <person name="Kim E."/>
        </authorList>
    </citation>
    <scope>NUCLEOTIDE SEQUENCE [LARGE SCALE GENOMIC DNA]</scope>
    <source>
        <strain evidence="3 4">PLY_AMNH</strain>
    </source>
</reference>
<dbReference type="PANTHER" id="PTHR24111:SF0">
    <property type="entry name" value="LEUCINE-RICH REPEAT-CONTAINING PROTEIN"/>
    <property type="match status" value="1"/>
</dbReference>
<proteinExistence type="predicted"/>
<comment type="caution">
    <text evidence="3">The sequence shown here is derived from an EMBL/GenBank/DDBJ whole genome shotgun (WGS) entry which is preliminary data.</text>
</comment>
<dbReference type="Proteomes" id="UP001190700">
    <property type="component" value="Unassembled WGS sequence"/>
</dbReference>
<dbReference type="Pfam" id="PF13516">
    <property type="entry name" value="LRR_6"/>
    <property type="match status" value="5"/>
</dbReference>
<dbReference type="EMBL" id="LGRX02034409">
    <property type="protein sequence ID" value="KAK3237890.1"/>
    <property type="molecule type" value="Genomic_DNA"/>
</dbReference>
<sequence length="401" mass="43780">MESFKTTYTEKCRDFLCEPIKPLLDALEAAIARGVVLSTIKLNGNSKDLFNKRVEYMQVFALSEALHDNNTVTDLDLSFNNIDDAGVATIARLMKFNKSIRRISLQGNSIGSDGATKLAESLAEAGGGGGGVEVLNLNFNPIGEGGGQEIAKMLRNNDTLKILDLGNTELGMKSLVSIATSLNEVNRTLVYLDVENPRLYSVQEEGTLHFSRCLAVNTALKAVKLGKHDMRDQGCLTLVSYGMVNNMTLTTLDLRCNVLSEESGPHLARLIIENSALTTLALPSNNIKDNGCVHVAEALPHNHTLTSLDMSYNHIEEKGLLALAEGMRKNTSLSELKIWGNLFGPLCSEALLLLLEEKEGHGVLYTDFRPYQVDDKIYVAKIDAPEQPLDPATQFLASQAI</sequence>
<evidence type="ECO:0000313" key="4">
    <source>
        <dbReference type="Proteomes" id="UP001190700"/>
    </source>
</evidence>
<gene>
    <name evidence="3" type="ORF">CYMTET_52065</name>
</gene>
<dbReference type="Gene3D" id="3.80.10.10">
    <property type="entry name" value="Ribonuclease Inhibitor"/>
    <property type="match status" value="3"/>
</dbReference>
<evidence type="ECO:0000256" key="1">
    <source>
        <dbReference type="ARBA" id="ARBA00004430"/>
    </source>
</evidence>
<accession>A0AAE0BL73</accession>
<keyword evidence="2" id="KW-0677">Repeat</keyword>
<dbReference type="SUPFAM" id="SSF52047">
    <property type="entry name" value="RNI-like"/>
    <property type="match status" value="1"/>
</dbReference>
<dbReference type="InterPro" id="IPR001611">
    <property type="entry name" value="Leu-rich_rpt"/>
</dbReference>
<evidence type="ECO:0000256" key="2">
    <source>
        <dbReference type="ARBA" id="ARBA00022737"/>
    </source>
</evidence>
<name>A0AAE0BL73_9CHLO</name>
<dbReference type="AlphaFoldDB" id="A0AAE0BL73"/>
<dbReference type="GO" id="GO:0005930">
    <property type="term" value="C:axoneme"/>
    <property type="evidence" value="ECO:0007669"/>
    <property type="project" value="UniProtKB-SubCell"/>
</dbReference>
<dbReference type="InterPro" id="IPR032675">
    <property type="entry name" value="LRR_dom_sf"/>
</dbReference>
<protein>
    <submittedName>
        <fullName evidence="3">Uncharacterized protein</fullName>
    </submittedName>
</protein>
<evidence type="ECO:0000313" key="3">
    <source>
        <dbReference type="EMBL" id="KAK3237890.1"/>
    </source>
</evidence>
<keyword evidence="4" id="KW-1185">Reference proteome</keyword>